<evidence type="ECO:0000256" key="4">
    <source>
        <dbReference type="ARBA" id="ARBA00023239"/>
    </source>
</evidence>
<dbReference type="GO" id="GO:0000162">
    <property type="term" value="P:L-tryptophan biosynthetic process"/>
    <property type="evidence" value="ECO:0007669"/>
    <property type="project" value="TreeGrafter"/>
</dbReference>
<protein>
    <submittedName>
        <fullName evidence="6">Anthranilate synthase component I</fullName>
    </submittedName>
</protein>
<dbReference type="InterPro" id="IPR019999">
    <property type="entry name" value="Anth_synth_I-like"/>
</dbReference>
<proteinExistence type="predicted"/>
<reference evidence="6 7" key="1">
    <citation type="journal article" date="2020" name="Front. Microbiol.">
        <title>Single-cell genomics of novel Actinobacteria with the Wood-Ljungdahl pathway discovered in a serpentinizing system.</title>
        <authorList>
            <person name="Merino N."/>
            <person name="Kawai M."/>
            <person name="Boyd E.S."/>
            <person name="Colman D.R."/>
            <person name="McGlynn S.E."/>
            <person name="Nealson K.H."/>
            <person name="Kurokawa K."/>
            <person name="Hongoh Y."/>
        </authorList>
    </citation>
    <scope>NUCLEOTIDE SEQUENCE [LARGE SCALE GENOMIC DNA]</scope>
    <source>
        <strain evidence="6 7">S42</strain>
    </source>
</reference>
<evidence type="ECO:0000313" key="7">
    <source>
        <dbReference type="Proteomes" id="UP000568877"/>
    </source>
</evidence>
<keyword evidence="4" id="KW-0456">Lyase</keyword>
<comment type="cofactor">
    <cofactor evidence="1">
        <name>Mg(2+)</name>
        <dbReference type="ChEBI" id="CHEBI:18420"/>
    </cofactor>
</comment>
<dbReference type="PANTHER" id="PTHR11236">
    <property type="entry name" value="AMINOBENZOATE/ANTHRANILATE SYNTHASE"/>
    <property type="match status" value="1"/>
</dbReference>
<sequence length="175" mass="19942">WDMTWSDFLSGFLIAKKPGIDLPDMFFILADTMLIFESLKQKIKIVSKVHADGKSPAKAYKEAEEKIGAITEKLRSSKLKVKNLKFKNRKSSNKFTSSFKTREAFEEAVLKSKEYIAAGDIFQVVLSQRFERKTDVDPFAVYRALRVINPSPYMYYIDTGDKEIVGSSPAILVRV</sequence>
<dbReference type="SUPFAM" id="SSF56322">
    <property type="entry name" value="ADC synthase"/>
    <property type="match status" value="1"/>
</dbReference>
<evidence type="ECO:0000313" key="6">
    <source>
        <dbReference type="EMBL" id="GFP34099.1"/>
    </source>
</evidence>
<dbReference type="EMBL" id="BLSA01000946">
    <property type="protein sequence ID" value="GFP34099.1"/>
    <property type="molecule type" value="Genomic_DNA"/>
</dbReference>
<evidence type="ECO:0000256" key="3">
    <source>
        <dbReference type="ARBA" id="ARBA00022842"/>
    </source>
</evidence>
<keyword evidence="3" id="KW-0460">Magnesium</keyword>
<feature type="non-terminal residue" evidence="6">
    <location>
        <position position="1"/>
    </location>
</feature>
<dbReference type="Proteomes" id="UP000568877">
    <property type="component" value="Unassembled WGS sequence"/>
</dbReference>
<evidence type="ECO:0000256" key="2">
    <source>
        <dbReference type="ARBA" id="ARBA00022723"/>
    </source>
</evidence>
<name>A0A6V8PNF2_9ACTN</name>
<gene>
    <name evidence="6" type="ORF">HKBW3S42_02439</name>
</gene>
<keyword evidence="2" id="KW-0479">Metal-binding</keyword>
<dbReference type="PANTHER" id="PTHR11236:SF48">
    <property type="entry name" value="ISOCHORISMATE SYNTHASE MENF"/>
    <property type="match status" value="1"/>
</dbReference>
<feature type="domain" description="Chorismate-utilising enzyme C-terminal" evidence="5">
    <location>
        <begin position="102"/>
        <end position="175"/>
    </location>
</feature>
<feature type="non-terminal residue" evidence="6">
    <location>
        <position position="175"/>
    </location>
</feature>
<dbReference type="GO" id="GO:0016829">
    <property type="term" value="F:lyase activity"/>
    <property type="evidence" value="ECO:0007669"/>
    <property type="project" value="UniProtKB-KW"/>
</dbReference>
<dbReference type="AlphaFoldDB" id="A0A6V8PNF2"/>
<evidence type="ECO:0000256" key="1">
    <source>
        <dbReference type="ARBA" id="ARBA00001946"/>
    </source>
</evidence>
<accession>A0A6V8PNF2</accession>
<evidence type="ECO:0000259" key="5">
    <source>
        <dbReference type="Pfam" id="PF00425"/>
    </source>
</evidence>
<dbReference type="InterPro" id="IPR005801">
    <property type="entry name" value="ADC_synthase"/>
</dbReference>
<dbReference type="Pfam" id="PF00425">
    <property type="entry name" value="Chorismate_bind"/>
    <property type="match status" value="1"/>
</dbReference>
<comment type="caution">
    <text evidence="6">The sequence shown here is derived from an EMBL/GenBank/DDBJ whole genome shotgun (WGS) entry which is preliminary data.</text>
</comment>
<organism evidence="6 7">
    <name type="scientific">Candidatus Hakubella thermalkaliphila</name>
    <dbReference type="NCBI Taxonomy" id="2754717"/>
    <lineage>
        <taxon>Bacteria</taxon>
        <taxon>Bacillati</taxon>
        <taxon>Actinomycetota</taxon>
        <taxon>Actinomycetota incertae sedis</taxon>
        <taxon>Candidatus Hakubellales</taxon>
        <taxon>Candidatus Hakubellaceae</taxon>
        <taxon>Candidatus Hakubella</taxon>
    </lineage>
</organism>
<dbReference type="GO" id="GO:0046872">
    <property type="term" value="F:metal ion binding"/>
    <property type="evidence" value="ECO:0007669"/>
    <property type="project" value="UniProtKB-KW"/>
</dbReference>
<dbReference type="InterPro" id="IPR015890">
    <property type="entry name" value="Chorismate_C"/>
</dbReference>
<dbReference type="Gene3D" id="3.60.120.10">
    <property type="entry name" value="Anthranilate synthase"/>
    <property type="match status" value="1"/>
</dbReference>